<evidence type="ECO:0000256" key="1">
    <source>
        <dbReference type="ARBA" id="ARBA00004328"/>
    </source>
</evidence>
<name>D4P7D6_9CAUD</name>
<feature type="compositionally biased region" description="Basic and acidic residues" evidence="3">
    <location>
        <begin position="263"/>
        <end position="273"/>
    </location>
</feature>
<accession>D4P7D6</accession>
<reference evidence="5 6" key="1">
    <citation type="journal article" date="2011" name="Appl. Environ. Microbiol.">
        <title>Genomic and functional analyses of Rhodococcus equi phages ReqiPepy6, ReqiPoco6, ReqiPine5, and ReqiDocB7.</title>
        <authorList>
            <person name="Summer E.J."/>
            <person name="Liu M."/>
            <person name="Gill J.J."/>
            <person name="Grant M."/>
            <person name="Chan-Cortes T.N."/>
            <person name="Ferguson L."/>
            <person name="Janes C."/>
            <person name="Lange K."/>
            <person name="Bertoli M."/>
            <person name="Moore C."/>
            <person name="Orchard R.C."/>
            <person name="Cohen N."/>
            <person name="Young R."/>
        </authorList>
    </citation>
    <scope>NUCLEOTIDE SEQUENCE [LARGE SCALE GENOMIC DNA]</scope>
</reference>
<keyword evidence="5" id="KW-0645">Protease</keyword>
<evidence type="ECO:0000256" key="2">
    <source>
        <dbReference type="ARBA" id="ARBA00022844"/>
    </source>
</evidence>
<evidence type="ECO:0000313" key="5">
    <source>
        <dbReference type="EMBL" id="ADD80916.1"/>
    </source>
</evidence>
<evidence type="ECO:0000313" key="6">
    <source>
        <dbReference type="Proteomes" id="UP000002347"/>
    </source>
</evidence>
<dbReference type="Proteomes" id="UP000002347">
    <property type="component" value="Segment"/>
</dbReference>
<dbReference type="GO" id="GO:0006508">
    <property type="term" value="P:proteolysis"/>
    <property type="evidence" value="ECO:0007669"/>
    <property type="project" value="UniProtKB-KW"/>
</dbReference>
<dbReference type="GO" id="GO:0044423">
    <property type="term" value="C:virion component"/>
    <property type="evidence" value="ECO:0007669"/>
    <property type="project" value="UniProtKB-KW"/>
</dbReference>
<feature type="region of interest" description="Disordered" evidence="3">
    <location>
        <begin position="250"/>
        <end position="279"/>
    </location>
</feature>
<keyword evidence="2" id="KW-0946">Virion</keyword>
<sequence length="716" mass="78195">MKPDFGGYATKANLRCSDGRTILPDAFKHMDGMKVPLVWQHAHGEPTNVLGHALLEARDGSMYCHGFFNETDAGKHAKNLVAHGDINALSIYANKLDEHNRAVKHGQIREVSLVLAGANPGALIDNVNIAHGDGSITTLDDDVLIYTDETIELTHSEEDNMTIAHADDEDLTVQDVFETMNEQQQEVVHFLVGEALAGAGASASHAAGDEEDDSEDDGKDKTVKEIFDSMTEEQQNVVFFMVGQAVQEAEKASANKSSDTESGDDKTAKHADTLSEGSNIMSHNVFERAALSADDTNGKALSHSEIVEATSSIFSAAARTGSIKEAAEEYALKHGIEDIDVLFPDAKAVTATPEFIKRRTEWVSEVMSGSRHTPFSRIKSLTANLTFDDARAKGYVKGNMKKEEFFRVAKRVTTPQTVYKKQKLDRDDVLDITDFDVVAWLKGEMRLMLDEEIARAVLIGDGRSAEDEDKISEEHIRPIANDSDLFVTYVNVDLSGGTADKIVDALTLQRRHYRGSGNPTFFTSETILAQMLLHKDSLGRRIYATTADLAAALRVSKIVTVEIMDQPSVDVVGIMVNLQDYTIGADKGGDVSLFDDFDIDYNQHKYLIESRLSGALTRPKSALVVKAVAKSSTLVTPEAPTWDPEDKTVTVPTVEGVVYKNKKTNATLTTASPVTLNVGEELHVIALPASSSYYLASTAEDEFLFDYEDGMLGGAF</sequence>
<dbReference type="RefSeq" id="YP_009017639.1">
    <property type="nucleotide sequence ID" value="NC_023735.1"/>
</dbReference>
<gene>
    <name evidence="5" type="ORF">Pepy6gene025</name>
</gene>
<dbReference type="KEGG" id="vg:18565602"/>
<evidence type="ECO:0000256" key="3">
    <source>
        <dbReference type="SAM" id="MobiDB-lite"/>
    </source>
</evidence>
<dbReference type="InterPro" id="IPR024455">
    <property type="entry name" value="Phage_capsid"/>
</dbReference>
<proteinExistence type="predicted"/>
<feature type="domain" description="Phage capsid-like C-terminal" evidence="4">
    <location>
        <begin position="427"/>
        <end position="626"/>
    </location>
</feature>
<evidence type="ECO:0000259" key="4">
    <source>
        <dbReference type="Pfam" id="PF05065"/>
    </source>
</evidence>
<dbReference type="InterPro" id="IPR054612">
    <property type="entry name" value="Phage_capsid-like_C"/>
</dbReference>
<dbReference type="SUPFAM" id="SSF56563">
    <property type="entry name" value="Major capsid protein gp5"/>
    <property type="match status" value="1"/>
</dbReference>
<dbReference type="GO" id="GO:0008233">
    <property type="term" value="F:peptidase activity"/>
    <property type="evidence" value="ECO:0007669"/>
    <property type="project" value="UniProtKB-KW"/>
</dbReference>
<protein>
    <submittedName>
        <fullName evidence="5">Prohead protease</fullName>
    </submittedName>
</protein>
<keyword evidence="5" id="KW-0378">Hydrolase</keyword>
<dbReference type="EMBL" id="GU580941">
    <property type="protein sequence ID" value="ADD80916.1"/>
    <property type="molecule type" value="Genomic_DNA"/>
</dbReference>
<comment type="subcellular location">
    <subcellularLocation>
        <location evidence="1">Virion</location>
    </subcellularLocation>
</comment>
<organism evidence="5 6">
    <name type="scientific">Rhodococcus phage ReqiPepy6</name>
    <dbReference type="NCBI Taxonomy" id="691965"/>
    <lineage>
        <taxon>Viruses</taxon>
        <taxon>Duplodnaviria</taxon>
        <taxon>Heunggongvirae</taxon>
        <taxon>Uroviricota</taxon>
        <taxon>Caudoviricetes</taxon>
        <taxon>Pepyhexavirus</taxon>
        <taxon>Pepyhexavirus pepy6</taxon>
    </lineage>
</organism>
<dbReference type="NCBIfam" id="TIGR01554">
    <property type="entry name" value="major_cap_HK97"/>
    <property type="match status" value="1"/>
</dbReference>
<dbReference type="Pfam" id="PF05065">
    <property type="entry name" value="Phage_capsid"/>
    <property type="match status" value="1"/>
</dbReference>
<dbReference type="OrthoDB" id="559at10239"/>
<dbReference type="GeneID" id="18565602"/>
<keyword evidence="6" id="KW-1185">Reference proteome</keyword>